<feature type="compositionally biased region" description="Basic and acidic residues" evidence="1">
    <location>
        <begin position="116"/>
        <end position="125"/>
    </location>
</feature>
<proteinExistence type="predicted"/>
<dbReference type="Proteomes" id="UP000335636">
    <property type="component" value="Unassembled WGS sequence"/>
</dbReference>
<accession>A0A5E4AR49</accession>
<evidence type="ECO:0000256" key="1">
    <source>
        <dbReference type="SAM" id="MobiDB-lite"/>
    </source>
</evidence>
<keyword evidence="3" id="KW-1185">Reference proteome</keyword>
<feature type="region of interest" description="Disordered" evidence="1">
    <location>
        <begin position="114"/>
        <end position="139"/>
    </location>
</feature>
<organism evidence="2 3">
    <name type="scientific">Marmota monax</name>
    <name type="common">Woodchuck</name>
    <dbReference type="NCBI Taxonomy" id="9995"/>
    <lineage>
        <taxon>Eukaryota</taxon>
        <taxon>Metazoa</taxon>
        <taxon>Chordata</taxon>
        <taxon>Craniata</taxon>
        <taxon>Vertebrata</taxon>
        <taxon>Euteleostomi</taxon>
        <taxon>Mammalia</taxon>
        <taxon>Eutheria</taxon>
        <taxon>Euarchontoglires</taxon>
        <taxon>Glires</taxon>
        <taxon>Rodentia</taxon>
        <taxon>Sciuromorpha</taxon>
        <taxon>Sciuridae</taxon>
        <taxon>Xerinae</taxon>
        <taxon>Marmotini</taxon>
        <taxon>Marmota</taxon>
    </lineage>
</organism>
<dbReference type="EMBL" id="CABDUW010000134">
    <property type="protein sequence ID" value="VTJ59973.1"/>
    <property type="molecule type" value="Genomic_DNA"/>
</dbReference>
<name>A0A5E4AR49_MARMO</name>
<dbReference type="AlphaFoldDB" id="A0A5E4AR49"/>
<gene>
    <name evidence="2" type="ORF">MONAX_5E012679</name>
</gene>
<reference evidence="2" key="1">
    <citation type="submission" date="2019-04" db="EMBL/GenBank/DDBJ databases">
        <authorList>
            <person name="Alioto T."/>
            <person name="Alioto T."/>
        </authorList>
    </citation>
    <scope>NUCLEOTIDE SEQUENCE [LARGE SCALE GENOMIC DNA]</scope>
</reference>
<evidence type="ECO:0000313" key="2">
    <source>
        <dbReference type="EMBL" id="VTJ59973.1"/>
    </source>
</evidence>
<comment type="caution">
    <text evidence="2">The sequence shown here is derived from an EMBL/GenBank/DDBJ whole genome shotgun (WGS) entry which is preliminary data.</text>
</comment>
<protein>
    <submittedName>
        <fullName evidence="2">Uncharacterized protein</fullName>
    </submittedName>
</protein>
<evidence type="ECO:0000313" key="3">
    <source>
        <dbReference type="Proteomes" id="UP000335636"/>
    </source>
</evidence>
<sequence length="151" mass="16127">MIRYYLLLDEAKKHCWHPVLPASSGLCGFCGRLLPAPLPSSAQLLLPWASLVSRPGAQGDLPTLQLLTTSASGSIRPGQGLDFKCTSRADLGIITLEDIKGETQNMAGAHLGVESAEPRASRPRELPTVQWPAPSHSEGCGAECRKMKLLG</sequence>